<dbReference type="Gene3D" id="1.10.10.10">
    <property type="entry name" value="Winged helix-like DNA-binding domain superfamily/Winged helix DNA-binding domain"/>
    <property type="match status" value="1"/>
</dbReference>
<dbReference type="SUPFAM" id="SSF46785">
    <property type="entry name" value="Winged helix' DNA-binding domain"/>
    <property type="match status" value="1"/>
</dbReference>
<evidence type="ECO:0008006" key="3">
    <source>
        <dbReference type="Google" id="ProtNLM"/>
    </source>
</evidence>
<sequence>MTDRQPVWQVEHDRTQRGVAAALVPYGLTPQEYLALSAVVDGEACQGAERAPDVAVVPTDPLLRELEKRGLVDSTPDESSGDLLLHVRPTDAGSRIAEAAASAVADAERRARRSPSAD</sequence>
<accession>A0ABT9DDG2</accession>
<dbReference type="Proteomes" id="UP001232536">
    <property type="component" value="Unassembled WGS sequence"/>
</dbReference>
<evidence type="ECO:0000313" key="2">
    <source>
        <dbReference type="Proteomes" id="UP001232536"/>
    </source>
</evidence>
<keyword evidence="2" id="KW-1185">Reference proteome</keyword>
<dbReference type="InterPro" id="IPR036390">
    <property type="entry name" value="WH_DNA-bd_sf"/>
</dbReference>
<name>A0ABT9DDG2_9CELL</name>
<organism evidence="1 2">
    <name type="scientific">Actinotalea lenta</name>
    <dbReference type="NCBI Taxonomy" id="3064654"/>
    <lineage>
        <taxon>Bacteria</taxon>
        <taxon>Bacillati</taxon>
        <taxon>Actinomycetota</taxon>
        <taxon>Actinomycetes</taxon>
        <taxon>Micrococcales</taxon>
        <taxon>Cellulomonadaceae</taxon>
        <taxon>Actinotalea</taxon>
    </lineage>
</organism>
<reference evidence="1 2" key="1">
    <citation type="submission" date="2023-07" db="EMBL/GenBank/DDBJ databases">
        <title>Description of novel actinomycetes strains, isolated from tidal flat sediment.</title>
        <authorList>
            <person name="Lu C."/>
        </authorList>
    </citation>
    <scope>NUCLEOTIDE SEQUENCE [LARGE SCALE GENOMIC DNA]</scope>
    <source>
        <strain evidence="1 2">SYSU T00b441</strain>
    </source>
</reference>
<protein>
    <recommendedName>
        <fullName evidence="3">HTH marR-type domain-containing protein</fullName>
    </recommendedName>
</protein>
<dbReference type="EMBL" id="JAUQYP010000001">
    <property type="protein sequence ID" value="MDO8107022.1"/>
    <property type="molecule type" value="Genomic_DNA"/>
</dbReference>
<proteinExistence type="predicted"/>
<dbReference type="InterPro" id="IPR036388">
    <property type="entry name" value="WH-like_DNA-bd_sf"/>
</dbReference>
<gene>
    <name evidence="1" type="ORF">Q6348_07395</name>
</gene>
<comment type="caution">
    <text evidence="1">The sequence shown here is derived from an EMBL/GenBank/DDBJ whole genome shotgun (WGS) entry which is preliminary data.</text>
</comment>
<evidence type="ECO:0000313" key="1">
    <source>
        <dbReference type="EMBL" id="MDO8107022.1"/>
    </source>
</evidence>
<dbReference type="RefSeq" id="WP_304600659.1">
    <property type="nucleotide sequence ID" value="NZ_JAUQYP010000001.1"/>
</dbReference>